<dbReference type="SUPFAM" id="SSF51735">
    <property type="entry name" value="NAD(P)-binding Rossmann-fold domains"/>
    <property type="match status" value="1"/>
</dbReference>
<evidence type="ECO:0000313" key="2">
    <source>
        <dbReference type="EMBL" id="RLE13819.1"/>
    </source>
</evidence>
<dbReference type="Pfam" id="PF08666">
    <property type="entry name" value="SAF"/>
    <property type="match status" value="1"/>
</dbReference>
<feature type="domain" description="SAF" evidence="1">
    <location>
        <begin position="346"/>
        <end position="411"/>
    </location>
</feature>
<dbReference type="EMBL" id="QMQA01000075">
    <property type="protein sequence ID" value="RLE13819.1"/>
    <property type="molecule type" value="Genomic_DNA"/>
</dbReference>
<organism evidence="2 3">
    <name type="scientific">Aerophobetes bacterium</name>
    <dbReference type="NCBI Taxonomy" id="2030807"/>
    <lineage>
        <taxon>Bacteria</taxon>
        <taxon>Candidatus Aerophobota</taxon>
    </lineage>
</organism>
<dbReference type="PANTHER" id="PTHR37850">
    <property type="entry name" value="STRU PROTEIN"/>
    <property type="match status" value="1"/>
</dbReference>
<dbReference type="InterPro" id="IPR013974">
    <property type="entry name" value="SAF"/>
</dbReference>
<dbReference type="InterPro" id="IPR036291">
    <property type="entry name" value="NAD(P)-bd_dom_sf"/>
</dbReference>
<reference evidence="2 3" key="1">
    <citation type="submission" date="2018-06" db="EMBL/GenBank/DDBJ databases">
        <title>Extensive metabolic versatility and redundancy in microbially diverse, dynamic hydrothermal sediments.</title>
        <authorList>
            <person name="Dombrowski N."/>
            <person name="Teske A."/>
            <person name="Baker B.J."/>
        </authorList>
    </citation>
    <scope>NUCLEOTIDE SEQUENCE [LARGE SCALE GENOMIC DNA]</scope>
    <source>
        <strain evidence="2">B3_G15</strain>
    </source>
</reference>
<name>A0A662DI66_UNCAE</name>
<evidence type="ECO:0000259" key="1">
    <source>
        <dbReference type="SMART" id="SM00858"/>
    </source>
</evidence>
<dbReference type="PANTHER" id="PTHR37850:SF2">
    <property type="entry name" value="SAF DOMAIN PROTEIN"/>
    <property type="match status" value="1"/>
</dbReference>
<protein>
    <submittedName>
        <fullName evidence="2">NAD(P)-dependent oxidoreductase</fullName>
    </submittedName>
</protein>
<dbReference type="Gene3D" id="3.40.50.720">
    <property type="entry name" value="NAD(P)-binding Rossmann-like Domain"/>
    <property type="match status" value="1"/>
</dbReference>
<dbReference type="SMART" id="SM00858">
    <property type="entry name" value="SAF"/>
    <property type="match status" value="1"/>
</dbReference>
<gene>
    <name evidence="2" type="ORF">DRJ04_03580</name>
</gene>
<dbReference type="Pfam" id="PF21135">
    <property type="entry name" value="DRL_cat"/>
    <property type="match status" value="1"/>
</dbReference>
<dbReference type="CDD" id="cd11616">
    <property type="entry name" value="SAF_DH_OX_like"/>
    <property type="match status" value="1"/>
</dbReference>
<sequence length="430" mass="46370">MLNLPQKLARLEKEKRVIKVGIVGVGQMGAGVATVITKMKGMDVLALADVDRGKAIKVFEEVGVSPRDIFCSDDPDACNRALDKGMRVVTDKAEVIPYLSSLNAIVEATGVPRVGAEVAFKAIRNKKHIIMMNIETDVTVGHILLELAKNAGVVYTVGAGDEPAAIKEIYDFATSLGFKVVAAGKGKNNPLDREATPDTLKDVAFKKGVNPKMLCEFVDGSKTMIEMTAVANATGLVPDVRGMHGPECKLSDLTSFFSLKEKGGVLNQEGVVDYALGEVAPGVFVVFTTENKRLRKDLEYLKMGKGPGYLLYRPYHLVSMEVPLSVARAVIYQEPTVVSLGKPVAETVAVAKRNLRKGERIDGIGGFDVYGLIEKASVAWKENLLPLGLAEGAVLKENVKKGDCINLSQVELEESLLVSLRKLQDALFLG</sequence>
<dbReference type="Proteomes" id="UP000280417">
    <property type="component" value="Unassembled WGS sequence"/>
</dbReference>
<dbReference type="AlphaFoldDB" id="A0A662DI66"/>
<comment type="caution">
    <text evidence="2">The sequence shown here is derived from an EMBL/GenBank/DDBJ whole genome shotgun (WGS) entry which is preliminary data.</text>
</comment>
<accession>A0A662DI66</accession>
<evidence type="ECO:0000313" key="3">
    <source>
        <dbReference type="Proteomes" id="UP000280417"/>
    </source>
</evidence>
<proteinExistence type="predicted"/>
<dbReference type="InterPro" id="IPR048423">
    <property type="entry name" value="DRL_cat"/>
</dbReference>